<gene>
    <name evidence="2" type="ORF">DASB73_010000</name>
</gene>
<keyword evidence="3" id="KW-1185">Reference proteome</keyword>
<evidence type="ECO:0000313" key="3">
    <source>
        <dbReference type="Proteomes" id="UP001362899"/>
    </source>
</evidence>
<dbReference type="EMBL" id="BTGC01000003">
    <property type="protein sequence ID" value="GMM50042.1"/>
    <property type="molecule type" value="Genomic_DNA"/>
</dbReference>
<proteinExistence type="predicted"/>
<dbReference type="AlphaFoldDB" id="A0AAV5RFP4"/>
<accession>A0AAV5RFP4</accession>
<organism evidence="2 3">
    <name type="scientific">Starmerella bacillaris</name>
    <name type="common">Yeast</name>
    <name type="synonym">Candida zemplinina</name>
    <dbReference type="NCBI Taxonomy" id="1247836"/>
    <lineage>
        <taxon>Eukaryota</taxon>
        <taxon>Fungi</taxon>
        <taxon>Dikarya</taxon>
        <taxon>Ascomycota</taxon>
        <taxon>Saccharomycotina</taxon>
        <taxon>Dipodascomycetes</taxon>
        <taxon>Dipodascales</taxon>
        <taxon>Trichomonascaceae</taxon>
        <taxon>Starmerella</taxon>
    </lineage>
</organism>
<comment type="caution">
    <text evidence="2">The sequence shown here is derived from an EMBL/GenBank/DDBJ whole genome shotgun (WGS) entry which is preliminary data.</text>
</comment>
<dbReference type="Proteomes" id="UP001362899">
    <property type="component" value="Unassembled WGS sequence"/>
</dbReference>
<name>A0AAV5RFP4_STABA</name>
<protein>
    <submittedName>
        <fullName evidence="2">Uncharacterized protein</fullName>
    </submittedName>
</protein>
<feature type="region of interest" description="Disordered" evidence="1">
    <location>
        <begin position="360"/>
        <end position="412"/>
    </location>
</feature>
<reference evidence="2 3" key="1">
    <citation type="journal article" date="2023" name="Elife">
        <title>Identification of key yeast species and microbe-microbe interactions impacting larval growth of Drosophila in the wild.</title>
        <authorList>
            <person name="Mure A."/>
            <person name="Sugiura Y."/>
            <person name="Maeda R."/>
            <person name="Honda K."/>
            <person name="Sakurai N."/>
            <person name="Takahashi Y."/>
            <person name="Watada M."/>
            <person name="Katoh T."/>
            <person name="Gotoh A."/>
            <person name="Gotoh Y."/>
            <person name="Taniguchi I."/>
            <person name="Nakamura K."/>
            <person name="Hayashi T."/>
            <person name="Katayama T."/>
            <person name="Uemura T."/>
            <person name="Hattori Y."/>
        </authorList>
    </citation>
    <scope>NUCLEOTIDE SEQUENCE [LARGE SCALE GENOMIC DNA]</scope>
    <source>
        <strain evidence="2 3">SB-73</strain>
    </source>
</reference>
<sequence length="412" mass="46282">MDHLQEKNQKIAGNDPKIQLSQKYERLQQFIVLCIAIRRNYSSWTDFIENPVLDEKIGLHKYLKDSRFVFAAWLLDHVGLIRLNPDYEFINFPTPLCKQGNCVLVDISSTSTVSNKEMSKVWSELGCPELGHMDKRKMLEYLHYYRSPKLRDSIFILLESYSPILIACLRHTYFPFLFKKEIGFEYAAYLDCNIFVEASNAGNQNDLIRYISILTPSVIRCVTITSNSVPNQTFNLPNISESGNNSTSSNNQPALNVLDDSQALIRAVEKKMGAFDGVLLDMTVNNVNNVHIVDKDSNSSNSINPMTGNGNTTNAGAIPSFVPELLKSMEPVISQGTADGTIPSFVPELLKSLEPAVGQRTANTQVAPKRMVPKNSQPVKAAPVHVENRRESLAKRNQNQKPKSRQTKRDST</sequence>
<evidence type="ECO:0000313" key="2">
    <source>
        <dbReference type="EMBL" id="GMM50042.1"/>
    </source>
</evidence>
<evidence type="ECO:0000256" key="1">
    <source>
        <dbReference type="SAM" id="MobiDB-lite"/>
    </source>
</evidence>